<evidence type="ECO:0000313" key="3">
    <source>
        <dbReference type="Proteomes" id="UP000019482"/>
    </source>
</evidence>
<name>W6N600_CLOTY</name>
<feature type="transmembrane region" description="Helical" evidence="1">
    <location>
        <begin position="81"/>
        <end position="101"/>
    </location>
</feature>
<keyword evidence="1" id="KW-0472">Membrane</keyword>
<evidence type="ECO:0000313" key="2">
    <source>
        <dbReference type="EMBL" id="CDL91726.1"/>
    </source>
</evidence>
<keyword evidence="3" id="KW-1185">Reference proteome</keyword>
<proteinExistence type="predicted"/>
<dbReference type="EMBL" id="CBXI010000031">
    <property type="protein sequence ID" value="CDL91726.1"/>
    <property type="molecule type" value="Genomic_DNA"/>
</dbReference>
<reference evidence="2 3" key="1">
    <citation type="journal article" date="2015" name="Genome Announc.">
        <title>Draft Genome Sequence of Clostridium tyrobutyricum Strain DIVETGP, Isolated from Cow's Milk for Grana Padano Production.</title>
        <authorList>
            <person name="Soggiu A."/>
            <person name="Piras C."/>
            <person name="Gaiarsa S."/>
            <person name="Sassera D."/>
            <person name="Roncada P."/>
            <person name="Bendixen E."/>
            <person name="Brasca M."/>
            <person name="Bonizzi L."/>
        </authorList>
    </citation>
    <scope>NUCLEOTIDE SEQUENCE [LARGE SCALE GENOMIC DNA]</scope>
    <source>
        <strain evidence="2 3">DIVETGP</strain>
    </source>
</reference>
<sequence length="152" mass="17047">MRIVLFDENGHLTKNALEEFKKGNLQDTELIKISEHVSQCEKCADAMADSFTDTELAEAPLGFEEEVKNRISDKKKVNIQFVLYSIRVSIAACIALVFVFSNTLNVIANTKVKTVDIVSPNLSIVNSINKSLDDFSQKIISMEVFNSENKEK</sequence>
<dbReference type="OrthoDB" id="1903557at2"/>
<accession>W6N600</accession>
<protein>
    <recommendedName>
        <fullName evidence="4">Zinc-finger domain-containing protein</fullName>
    </recommendedName>
</protein>
<keyword evidence="1" id="KW-1133">Transmembrane helix</keyword>
<organism evidence="2 3">
    <name type="scientific">Clostridium tyrobutyricum DIVETGP</name>
    <dbReference type="NCBI Taxonomy" id="1408889"/>
    <lineage>
        <taxon>Bacteria</taxon>
        <taxon>Bacillati</taxon>
        <taxon>Bacillota</taxon>
        <taxon>Clostridia</taxon>
        <taxon>Eubacteriales</taxon>
        <taxon>Clostridiaceae</taxon>
        <taxon>Clostridium</taxon>
    </lineage>
</organism>
<dbReference type="Proteomes" id="UP000019482">
    <property type="component" value="Unassembled WGS sequence"/>
</dbReference>
<dbReference type="AlphaFoldDB" id="W6N600"/>
<dbReference type="RefSeq" id="WP_017752597.1">
    <property type="nucleotide sequence ID" value="NZ_CBXI010000031.1"/>
</dbReference>
<comment type="caution">
    <text evidence="2">The sequence shown here is derived from an EMBL/GenBank/DDBJ whole genome shotgun (WGS) entry which is preliminary data.</text>
</comment>
<evidence type="ECO:0008006" key="4">
    <source>
        <dbReference type="Google" id="ProtNLM"/>
    </source>
</evidence>
<evidence type="ECO:0000256" key="1">
    <source>
        <dbReference type="SAM" id="Phobius"/>
    </source>
</evidence>
<gene>
    <name evidence="2" type="ORF">CTDIVETGP_1796</name>
</gene>
<dbReference type="GeneID" id="29419558"/>
<keyword evidence="1" id="KW-0812">Transmembrane</keyword>